<evidence type="ECO:0000256" key="9">
    <source>
        <dbReference type="ARBA" id="ARBA00023157"/>
    </source>
</evidence>
<keyword evidence="7 17" id="KW-0472">Membrane</keyword>
<dbReference type="PRINTS" id="PR00237">
    <property type="entry name" value="GPCRRHODOPSN"/>
</dbReference>
<dbReference type="HOGENOM" id="CLU_009579_6_3_1"/>
<evidence type="ECO:0000259" key="18">
    <source>
        <dbReference type="PROSITE" id="PS50262"/>
    </source>
</evidence>
<dbReference type="eggNOG" id="KOG3656">
    <property type="taxonomic scope" value="Eukaryota"/>
</dbReference>
<feature type="transmembrane region" description="Helical" evidence="17">
    <location>
        <begin position="77"/>
        <end position="100"/>
    </location>
</feature>
<keyword evidence="6 16" id="KW-0297">G-protein coupled receptor</keyword>
<sequence>KDVASISLYALVFFMAVTGNILVIITLSLNRRMRTVTNCFLLSLAVSDLLLAVCCMPVSLVGQLLQRFVFGALLCKMIPYLMGKSVSVAASTITMLALSLERYSSICHPLKSRAWQTRKHALKVIGGIWVVSFLLVSPTLFFSNLSNIPIIKAGKCVVACRMTFPSQVANKTWYLFLFVALFCVPGVVMTVAYSKVCWDILNRFKLDSSYRNIADGRLGSSSDYNAGSSNGDGVCVSTPQNPRVPQVTPSSVFNSPASRQEQHERANRALARWRAKKRVIQMFMLIVVLYFVCWSPLYVINIWRAFDPKRAMSALEGHMHIVHLLSYVSTCVNPVVYCFMNKRFRDSFLFVFICC</sequence>
<dbReference type="InParanoid" id="H2Y5N0"/>
<comment type="subcellular location">
    <subcellularLocation>
        <location evidence="1">Cell membrane</location>
        <topology evidence="1">Multi-pass membrane protein</topology>
    </subcellularLocation>
</comment>
<comment type="similarity">
    <text evidence="16">Belongs to the G-protein coupled receptor 1 family.</text>
</comment>
<dbReference type="AlphaFoldDB" id="H2Y5N0"/>
<keyword evidence="10 16" id="KW-0675">Receptor</keyword>
<dbReference type="STRING" id="51511.ENSCSAVP00000000628"/>
<reference evidence="19" key="3">
    <citation type="submission" date="2025-09" db="UniProtKB">
        <authorList>
            <consortium name="Ensembl"/>
        </authorList>
    </citation>
    <scope>IDENTIFICATION</scope>
</reference>
<evidence type="ECO:0000256" key="4">
    <source>
        <dbReference type="ARBA" id="ARBA00022692"/>
    </source>
</evidence>
<dbReference type="InterPro" id="IPR000276">
    <property type="entry name" value="GPCR_Rhodpsn"/>
</dbReference>
<accession>H2Y5N0</accession>
<dbReference type="InterPro" id="IPR017452">
    <property type="entry name" value="GPCR_Rhodpsn_7TM"/>
</dbReference>
<keyword evidence="9" id="KW-1015">Disulfide bond</keyword>
<dbReference type="InterPro" id="IPR009126">
    <property type="entry name" value="Cholcskin_rcpt"/>
</dbReference>
<evidence type="ECO:0000256" key="8">
    <source>
        <dbReference type="ARBA" id="ARBA00023139"/>
    </source>
</evidence>
<evidence type="ECO:0000313" key="20">
    <source>
        <dbReference type="Proteomes" id="UP000007875"/>
    </source>
</evidence>
<keyword evidence="3" id="KW-1003">Cell membrane</keyword>
<evidence type="ECO:0000256" key="6">
    <source>
        <dbReference type="ARBA" id="ARBA00023040"/>
    </source>
</evidence>
<evidence type="ECO:0000256" key="2">
    <source>
        <dbReference type="ARBA" id="ARBA00019090"/>
    </source>
</evidence>
<keyword evidence="8" id="KW-0564">Palmitate</keyword>
<dbReference type="InterPro" id="IPR000314">
    <property type="entry name" value="Gastrin_rcpt"/>
</dbReference>
<dbReference type="PANTHER" id="PTHR24238">
    <property type="entry name" value="G-PROTEIN COUPLED RECEPTOR"/>
    <property type="match status" value="1"/>
</dbReference>
<feature type="transmembrane region" description="Helical" evidence="17">
    <location>
        <begin position="6"/>
        <end position="27"/>
    </location>
</feature>
<dbReference type="PROSITE" id="PS00237">
    <property type="entry name" value="G_PROTEIN_RECEP_F1_1"/>
    <property type="match status" value="1"/>
</dbReference>
<keyword evidence="4 16" id="KW-0812">Transmembrane</keyword>
<feature type="transmembrane region" description="Helical" evidence="17">
    <location>
        <begin position="320"/>
        <end position="340"/>
    </location>
</feature>
<evidence type="ECO:0000256" key="10">
    <source>
        <dbReference type="ARBA" id="ARBA00023170"/>
    </source>
</evidence>
<reference evidence="20" key="1">
    <citation type="submission" date="2003-08" db="EMBL/GenBank/DDBJ databases">
        <authorList>
            <person name="Birren B."/>
            <person name="Nusbaum C."/>
            <person name="Abebe A."/>
            <person name="Abouelleil A."/>
            <person name="Adekoya E."/>
            <person name="Ait-zahra M."/>
            <person name="Allen N."/>
            <person name="Allen T."/>
            <person name="An P."/>
            <person name="Anderson M."/>
            <person name="Anderson S."/>
            <person name="Arachchi H."/>
            <person name="Armbruster J."/>
            <person name="Bachantsang P."/>
            <person name="Baldwin J."/>
            <person name="Barry A."/>
            <person name="Bayul T."/>
            <person name="Blitshsteyn B."/>
            <person name="Bloom T."/>
            <person name="Blye J."/>
            <person name="Boguslavskiy L."/>
            <person name="Borowsky M."/>
            <person name="Boukhgalter B."/>
            <person name="Brunache A."/>
            <person name="Butler J."/>
            <person name="Calixte N."/>
            <person name="Calvo S."/>
            <person name="Camarata J."/>
            <person name="Campo K."/>
            <person name="Chang J."/>
            <person name="Cheshatsang Y."/>
            <person name="Citroen M."/>
            <person name="Collymore A."/>
            <person name="Considine T."/>
            <person name="Cook A."/>
            <person name="Cooke P."/>
            <person name="Corum B."/>
            <person name="Cuomo C."/>
            <person name="David R."/>
            <person name="Dawoe T."/>
            <person name="Degray S."/>
            <person name="Dodge S."/>
            <person name="Dooley K."/>
            <person name="Dorje P."/>
            <person name="Dorjee K."/>
            <person name="Dorris L."/>
            <person name="Duffey N."/>
            <person name="Dupes A."/>
            <person name="Elkins T."/>
            <person name="Engels R."/>
            <person name="Erickson J."/>
            <person name="Farina A."/>
            <person name="Faro S."/>
            <person name="Ferreira P."/>
            <person name="Fischer H."/>
            <person name="Fitzgerald M."/>
            <person name="Foley K."/>
            <person name="Gage D."/>
            <person name="Galagan J."/>
            <person name="Gearin G."/>
            <person name="Gnerre S."/>
            <person name="Gnirke A."/>
            <person name="Goyette A."/>
            <person name="Graham J."/>
            <person name="Grandbois E."/>
            <person name="Gyaltsen K."/>
            <person name="Hafez N."/>
            <person name="Hagopian D."/>
            <person name="Hagos B."/>
            <person name="Hall J."/>
            <person name="Hatcher B."/>
            <person name="Heller A."/>
            <person name="Higgins H."/>
            <person name="Honan T."/>
            <person name="Horn A."/>
            <person name="Houde N."/>
            <person name="Hughes L."/>
            <person name="Hulme W."/>
            <person name="Husby E."/>
            <person name="Iliev I."/>
            <person name="Jaffe D."/>
            <person name="Jones C."/>
            <person name="Kamal M."/>
            <person name="Kamat A."/>
            <person name="Kamvysselis M."/>
            <person name="Karlsson E."/>
            <person name="Kells C."/>
            <person name="Kieu A."/>
            <person name="Kisner P."/>
            <person name="Kodira C."/>
            <person name="Kulbokas E."/>
            <person name="Labutti K."/>
            <person name="Lama D."/>
            <person name="Landers T."/>
            <person name="Leger J."/>
            <person name="Levine S."/>
            <person name="Lewis D."/>
            <person name="Lewis T."/>
            <person name="Lindblad-toh K."/>
            <person name="Liu X."/>
            <person name="Lokyitsang T."/>
            <person name="Lokyitsang Y."/>
            <person name="Lucien O."/>
            <person name="Lui A."/>
            <person name="Ma L.J."/>
            <person name="Mabbitt R."/>
            <person name="Macdonald J."/>
            <person name="Maclean C."/>
            <person name="Major J."/>
            <person name="Manning J."/>
            <person name="Marabella R."/>
            <person name="Maru K."/>
            <person name="Matthews C."/>
            <person name="Mauceli E."/>
            <person name="Mccarthy M."/>
            <person name="Mcdonough S."/>
            <person name="Mcghee T."/>
            <person name="Meldrim J."/>
            <person name="Meneus L."/>
            <person name="Mesirov J."/>
            <person name="Mihalev A."/>
            <person name="Mihova T."/>
            <person name="Mikkelsen T."/>
            <person name="Mlenga V."/>
            <person name="Moru K."/>
            <person name="Mozes J."/>
            <person name="Mulrain L."/>
            <person name="Munson G."/>
            <person name="Naylor J."/>
            <person name="Newes C."/>
            <person name="Nguyen C."/>
            <person name="Nguyen N."/>
            <person name="Nguyen T."/>
            <person name="Nicol R."/>
            <person name="Nielsen C."/>
            <person name="Nizzari M."/>
            <person name="Norbu C."/>
            <person name="Norbu N."/>
            <person name="O'donnell P."/>
            <person name="Okoawo O."/>
            <person name="O'leary S."/>
            <person name="Omotosho B."/>
            <person name="O'neill K."/>
            <person name="Osman S."/>
            <person name="Parker S."/>
            <person name="Perrin D."/>
            <person name="Phunkhang P."/>
            <person name="Piqani B."/>
            <person name="Purcell S."/>
            <person name="Rachupka T."/>
            <person name="Ramasamy U."/>
            <person name="Rameau R."/>
            <person name="Ray V."/>
            <person name="Raymond C."/>
            <person name="Retta R."/>
            <person name="Richardson S."/>
            <person name="Rise C."/>
            <person name="Rodriguez J."/>
            <person name="Rogers J."/>
            <person name="Rogov P."/>
            <person name="Rutman M."/>
            <person name="Schupbach R."/>
            <person name="Seaman C."/>
            <person name="Settipalli S."/>
            <person name="Sharpe T."/>
            <person name="Sheridan J."/>
            <person name="Sherpa N."/>
            <person name="Shi J."/>
            <person name="Smirnov S."/>
            <person name="Smith C."/>
            <person name="Sougnez C."/>
            <person name="Spencer B."/>
            <person name="Stalker J."/>
            <person name="Stange-thomann N."/>
            <person name="Stavropoulos S."/>
            <person name="Stetson K."/>
            <person name="Stone C."/>
            <person name="Stone S."/>
            <person name="Stubbs M."/>
            <person name="Talamas J."/>
            <person name="Tchuinga P."/>
            <person name="Tenzing P."/>
            <person name="Tesfaye S."/>
            <person name="Theodore J."/>
            <person name="Thoulutsang Y."/>
            <person name="Topham K."/>
            <person name="Towey S."/>
            <person name="Tsamla T."/>
            <person name="Tsomo N."/>
            <person name="Vallee D."/>
            <person name="Vassiliev H."/>
            <person name="Venkataraman V."/>
            <person name="Vinson J."/>
            <person name="Vo A."/>
            <person name="Wade C."/>
            <person name="Wang S."/>
            <person name="Wangchuk T."/>
            <person name="Wangdi T."/>
            <person name="Whittaker C."/>
            <person name="Wilkinson J."/>
            <person name="Wu Y."/>
            <person name="Wyman D."/>
            <person name="Yadav S."/>
            <person name="Yang S."/>
            <person name="Yang X."/>
            <person name="Yeager S."/>
            <person name="Yee E."/>
            <person name="Young G."/>
            <person name="Zainoun J."/>
            <person name="Zembeck L."/>
            <person name="Zimmer A."/>
            <person name="Zody M."/>
            <person name="Lander E."/>
        </authorList>
    </citation>
    <scope>NUCLEOTIDE SEQUENCE [LARGE SCALE GENOMIC DNA]</scope>
</reference>
<evidence type="ECO:0000313" key="19">
    <source>
        <dbReference type="Ensembl" id="ENSCSAVP00000000628.1"/>
    </source>
</evidence>
<dbReference type="SUPFAM" id="SSF81321">
    <property type="entry name" value="Family A G protein-coupled receptor-like"/>
    <property type="match status" value="1"/>
</dbReference>
<dbReference type="Pfam" id="PF00001">
    <property type="entry name" value="7tm_1"/>
    <property type="match status" value="1"/>
</dbReference>
<dbReference type="GO" id="GO:0015054">
    <property type="term" value="F:gastrin receptor activity"/>
    <property type="evidence" value="ECO:0007669"/>
    <property type="project" value="InterPro"/>
</dbReference>
<dbReference type="PRINTS" id="PR00527">
    <property type="entry name" value="GASTRINR"/>
</dbReference>
<dbReference type="OMA" id="KAHAYKA"/>
<keyword evidence="12 16" id="KW-0807">Transducer</keyword>
<evidence type="ECO:0000256" key="5">
    <source>
        <dbReference type="ARBA" id="ARBA00022989"/>
    </source>
</evidence>
<dbReference type="PROSITE" id="PS50262">
    <property type="entry name" value="G_PROTEIN_RECEP_F1_2"/>
    <property type="match status" value="1"/>
</dbReference>
<feature type="transmembrane region" description="Helical" evidence="17">
    <location>
        <begin position="282"/>
        <end position="300"/>
    </location>
</feature>
<keyword evidence="11" id="KW-0325">Glycoprotein</keyword>
<dbReference type="PRINTS" id="PR01822">
    <property type="entry name" value="CCYSTOKININR"/>
</dbReference>
<evidence type="ECO:0000256" key="12">
    <source>
        <dbReference type="ARBA" id="ARBA00023224"/>
    </source>
</evidence>
<dbReference type="SMART" id="SM01381">
    <property type="entry name" value="7TM_GPCR_Srsx"/>
    <property type="match status" value="1"/>
</dbReference>
<keyword evidence="20" id="KW-1185">Reference proteome</keyword>
<evidence type="ECO:0000256" key="15">
    <source>
        <dbReference type="ARBA" id="ARBA00031093"/>
    </source>
</evidence>
<evidence type="ECO:0000256" key="1">
    <source>
        <dbReference type="ARBA" id="ARBA00004651"/>
    </source>
</evidence>
<dbReference type="GO" id="GO:0005886">
    <property type="term" value="C:plasma membrane"/>
    <property type="evidence" value="ECO:0007669"/>
    <property type="project" value="UniProtKB-SubCell"/>
</dbReference>
<feature type="transmembrane region" description="Helical" evidence="17">
    <location>
        <begin position="121"/>
        <end position="142"/>
    </location>
</feature>
<evidence type="ECO:0000256" key="13">
    <source>
        <dbReference type="ARBA" id="ARBA00023288"/>
    </source>
</evidence>
<keyword evidence="13" id="KW-0449">Lipoprotein</keyword>
<dbReference type="GO" id="GO:0008188">
    <property type="term" value="F:neuropeptide receptor activity"/>
    <property type="evidence" value="ECO:0007669"/>
    <property type="project" value="TreeGrafter"/>
</dbReference>
<dbReference type="Gene3D" id="1.20.1070.10">
    <property type="entry name" value="Rhodopsin 7-helix transmembrane proteins"/>
    <property type="match status" value="1"/>
</dbReference>
<dbReference type="Proteomes" id="UP000007875">
    <property type="component" value="Unassembled WGS sequence"/>
</dbReference>
<dbReference type="Ensembl" id="ENSCSAVT00000000635.1">
    <property type="protein sequence ID" value="ENSCSAVP00000000628.1"/>
    <property type="gene ID" value="ENSCSAVG00000000352.1"/>
</dbReference>
<proteinExistence type="inferred from homology"/>
<evidence type="ECO:0000256" key="17">
    <source>
        <dbReference type="SAM" id="Phobius"/>
    </source>
</evidence>
<feature type="transmembrane region" description="Helical" evidence="17">
    <location>
        <begin position="39"/>
        <end position="65"/>
    </location>
</feature>
<evidence type="ECO:0000256" key="7">
    <source>
        <dbReference type="ARBA" id="ARBA00023136"/>
    </source>
</evidence>
<organism evidence="19 20">
    <name type="scientific">Ciona savignyi</name>
    <name type="common">Pacific transparent sea squirt</name>
    <dbReference type="NCBI Taxonomy" id="51511"/>
    <lineage>
        <taxon>Eukaryota</taxon>
        <taxon>Metazoa</taxon>
        <taxon>Chordata</taxon>
        <taxon>Tunicata</taxon>
        <taxon>Ascidiacea</taxon>
        <taxon>Phlebobranchia</taxon>
        <taxon>Cionidae</taxon>
        <taxon>Ciona</taxon>
    </lineage>
</organism>
<name>H2Y5N0_CIOSA</name>
<evidence type="ECO:0000256" key="11">
    <source>
        <dbReference type="ARBA" id="ARBA00023180"/>
    </source>
</evidence>
<keyword evidence="5 17" id="KW-1133">Transmembrane helix</keyword>
<protein>
    <recommendedName>
        <fullName evidence="2">Gastrin/cholecystokinin type B receptor</fullName>
    </recommendedName>
    <alternativeName>
        <fullName evidence="15">Cholecystokinin-2 receptor</fullName>
    </alternativeName>
</protein>
<evidence type="ECO:0000256" key="14">
    <source>
        <dbReference type="ARBA" id="ARBA00025402"/>
    </source>
</evidence>
<dbReference type="GeneTree" id="ENSGT01150000286926"/>
<evidence type="ECO:0000256" key="3">
    <source>
        <dbReference type="ARBA" id="ARBA00022475"/>
    </source>
</evidence>
<dbReference type="PANTHER" id="PTHR24238:SF75">
    <property type="entry name" value="CHOLECYSTOKININ-LIKE RECEPTOR AT 17D1-RELATED"/>
    <property type="match status" value="1"/>
</dbReference>
<evidence type="ECO:0000256" key="16">
    <source>
        <dbReference type="RuleBase" id="RU000688"/>
    </source>
</evidence>
<comment type="function">
    <text evidence="14">Receptor for gastrin and cholecystokinin. The CCK-B receptors occur throughout the central nervous system where they modulate anxiety, analgesia, arousal, and neuroleptic activity. This receptor mediates its action by association with G proteins that activate a phosphatidylinositol-calcium second messenger system.</text>
</comment>
<reference evidence="19" key="2">
    <citation type="submission" date="2025-08" db="UniProtKB">
        <authorList>
            <consortium name="Ensembl"/>
        </authorList>
    </citation>
    <scope>IDENTIFICATION</scope>
</reference>
<feature type="transmembrane region" description="Helical" evidence="17">
    <location>
        <begin position="173"/>
        <end position="193"/>
    </location>
</feature>
<feature type="domain" description="G-protein coupled receptors family 1 profile" evidence="18">
    <location>
        <begin position="19"/>
        <end position="337"/>
    </location>
</feature>